<evidence type="ECO:0000259" key="1">
    <source>
        <dbReference type="PROSITE" id="PS51444"/>
    </source>
</evidence>
<gene>
    <name evidence="2" type="ORF">DFR59_101393</name>
</gene>
<protein>
    <submittedName>
        <fullName evidence="2">Uncharacterized protein DUF3243</fullName>
    </submittedName>
</protein>
<dbReference type="AlphaFoldDB" id="A0A370GWV6"/>
<keyword evidence="3" id="KW-1185">Reference proteome</keyword>
<organism evidence="2 3">
    <name type="scientific">Falsibacillus pallidus</name>
    <dbReference type="NCBI Taxonomy" id="493781"/>
    <lineage>
        <taxon>Bacteria</taxon>
        <taxon>Bacillati</taxon>
        <taxon>Bacillota</taxon>
        <taxon>Bacilli</taxon>
        <taxon>Bacillales</taxon>
        <taxon>Bacillaceae</taxon>
        <taxon>Falsibacillus</taxon>
    </lineage>
</organism>
<dbReference type="InterPro" id="IPR015425">
    <property type="entry name" value="FH2_Formin"/>
</dbReference>
<proteinExistence type="predicted"/>
<dbReference type="PROSITE" id="PS51444">
    <property type="entry name" value="FH2"/>
    <property type="match status" value="1"/>
</dbReference>
<dbReference type="InterPro" id="IPR021637">
    <property type="entry name" value="DUF3243"/>
</dbReference>
<evidence type="ECO:0000313" key="3">
    <source>
        <dbReference type="Proteomes" id="UP000255326"/>
    </source>
</evidence>
<dbReference type="Gene3D" id="1.10.760.20">
    <property type="entry name" value="Protein of unknown function DUF3243"/>
    <property type="match status" value="1"/>
</dbReference>
<dbReference type="InterPro" id="IPR038292">
    <property type="entry name" value="YmfJ/YflH_sf"/>
</dbReference>
<dbReference type="Proteomes" id="UP000255326">
    <property type="component" value="Unassembled WGS sequence"/>
</dbReference>
<reference evidence="2 3" key="1">
    <citation type="submission" date="2018-07" db="EMBL/GenBank/DDBJ databases">
        <title>Genomic Encyclopedia of Type Strains, Phase IV (KMG-IV): sequencing the most valuable type-strain genomes for metagenomic binning, comparative biology and taxonomic classification.</title>
        <authorList>
            <person name="Goeker M."/>
        </authorList>
    </citation>
    <scope>NUCLEOTIDE SEQUENCE [LARGE SCALE GENOMIC DNA]</scope>
    <source>
        <strain evidence="2 3">DSM 25281</strain>
    </source>
</reference>
<dbReference type="EMBL" id="QQAY01000001">
    <property type="protein sequence ID" value="RDI47730.1"/>
    <property type="molecule type" value="Genomic_DNA"/>
</dbReference>
<name>A0A370GWV6_9BACI</name>
<sequence length="101" mass="11693">MENHMNKVEDKLENVDEAKKEQILKSFEEFKSYLSKKVEMGEKLGLNEEQLAVAAEKVAGHLANKEEPRNAEEKLLNELWEVGTKEQQHHLAHMLVNLVKK</sequence>
<accession>A0A370GWV6</accession>
<evidence type="ECO:0000313" key="2">
    <source>
        <dbReference type="EMBL" id="RDI47730.1"/>
    </source>
</evidence>
<feature type="domain" description="FH2" evidence="1">
    <location>
        <begin position="1"/>
        <end position="101"/>
    </location>
</feature>
<dbReference type="Pfam" id="PF11588">
    <property type="entry name" value="DUF3243"/>
    <property type="match status" value="1"/>
</dbReference>
<comment type="caution">
    <text evidence="2">The sequence shown here is derived from an EMBL/GenBank/DDBJ whole genome shotgun (WGS) entry which is preliminary data.</text>
</comment>